<dbReference type="AlphaFoldDB" id="A0A0G4H7Q7"/>
<organism evidence="3 4">
    <name type="scientific">Vitrella brassicaformis (strain CCMP3155)</name>
    <dbReference type="NCBI Taxonomy" id="1169540"/>
    <lineage>
        <taxon>Eukaryota</taxon>
        <taxon>Sar</taxon>
        <taxon>Alveolata</taxon>
        <taxon>Colpodellida</taxon>
        <taxon>Vitrellaceae</taxon>
        <taxon>Vitrella</taxon>
    </lineage>
</organism>
<gene>
    <name evidence="3" type="ORF">Vbra_19742</name>
</gene>
<keyword evidence="2" id="KW-0812">Transmembrane</keyword>
<proteinExistence type="predicted"/>
<evidence type="ECO:0000256" key="2">
    <source>
        <dbReference type="SAM" id="Phobius"/>
    </source>
</evidence>
<dbReference type="InParanoid" id="A0A0G4H7Q7"/>
<dbReference type="InterPro" id="IPR036719">
    <property type="entry name" value="Neuro-gated_channel_TM_sf"/>
</dbReference>
<feature type="compositionally biased region" description="Polar residues" evidence="1">
    <location>
        <begin position="71"/>
        <end position="81"/>
    </location>
</feature>
<feature type="compositionally biased region" description="Basic and acidic residues" evidence="1">
    <location>
        <begin position="83"/>
        <end position="92"/>
    </location>
</feature>
<dbReference type="EMBL" id="CDMY01001045">
    <property type="protein sequence ID" value="CEM39705.1"/>
    <property type="molecule type" value="Genomic_DNA"/>
</dbReference>
<name>A0A0G4H7Q7_VITBC</name>
<sequence>MHTLTGINELTVSMSHTALDVFFACCWILICSCSFLLVFSHTVRWKSTIKSWNLRKLRQYHTRMKRSRRQQQYQHTWTMDSPVSHRDHSGTRSDYERRATLPTAHELSCLLHAIARVFKRLGRTFSFTSRLFWTAHVSLETLTIVLQGYDLMKATEVPADRTESLSAWQPLPPPTRSS</sequence>
<protein>
    <submittedName>
        <fullName evidence="3">Uncharacterized protein</fullName>
    </submittedName>
</protein>
<feature type="region of interest" description="Disordered" evidence="1">
    <location>
        <begin position="71"/>
        <end position="92"/>
    </location>
</feature>
<dbReference type="GO" id="GO:0006811">
    <property type="term" value="P:monoatomic ion transport"/>
    <property type="evidence" value="ECO:0007669"/>
    <property type="project" value="InterPro"/>
</dbReference>
<keyword evidence="2" id="KW-1133">Transmembrane helix</keyword>
<keyword evidence="4" id="KW-1185">Reference proteome</keyword>
<evidence type="ECO:0000256" key="1">
    <source>
        <dbReference type="SAM" id="MobiDB-lite"/>
    </source>
</evidence>
<dbReference type="VEuPathDB" id="CryptoDB:Vbra_19742"/>
<dbReference type="Proteomes" id="UP000041254">
    <property type="component" value="Unassembled WGS sequence"/>
</dbReference>
<reference evidence="3 4" key="1">
    <citation type="submission" date="2014-11" db="EMBL/GenBank/DDBJ databases">
        <authorList>
            <person name="Zhu J."/>
            <person name="Qi W."/>
            <person name="Song R."/>
        </authorList>
    </citation>
    <scope>NUCLEOTIDE SEQUENCE [LARGE SCALE GENOMIC DNA]</scope>
</reference>
<keyword evidence="2" id="KW-0472">Membrane</keyword>
<feature type="transmembrane region" description="Helical" evidence="2">
    <location>
        <begin position="21"/>
        <end position="40"/>
    </location>
</feature>
<evidence type="ECO:0000313" key="3">
    <source>
        <dbReference type="EMBL" id="CEM39705.1"/>
    </source>
</evidence>
<accession>A0A0G4H7Q7</accession>
<dbReference type="GO" id="GO:0016020">
    <property type="term" value="C:membrane"/>
    <property type="evidence" value="ECO:0007669"/>
    <property type="project" value="InterPro"/>
</dbReference>
<evidence type="ECO:0000313" key="4">
    <source>
        <dbReference type="Proteomes" id="UP000041254"/>
    </source>
</evidence>
<dbReference type="SUPFAM" id="SSF90112">
    <property type="entry name" value="Neurotransmitter-gated ion-channel transmembrane pore"/>
    <property type="match status" value="1"/>
</dbReference>
<dbReference type="PhylomeDB" id="A0A0G4H7Q7"/>